<evidence type="ECO:0000313" key="5">
    <source>
        <dbReference type="EMBL" id="HIQ63945.1"/>
    </source>
</evidence>
<dbReference type="InterPro" id="IPR051309">
    <property type="entry name" value="ABCF_ATPase"/>
</dbReference>
<gene>
    <name evidence="5" type="ORF">IAA66_10275</name>
</gene>
<feature type="non-terminal residue" evidence="5">
    <location>
        <position position="317"/>
    </location>
</feature>
<feature type="domain" description="ABC transporter" evidence="4">
    <location>
        <begin position="1"/>
        <end position="258"/>
    </location>
</feature>
<reference evidence="5" key="2">
    <citation type="journal article" date="2021" name="PeerJ">
        <title>Extensive microbial diversity within the chicken gut microbiome revealed by metagenomics and culture.</title>
        <authorList>
            <person name="Gilroy R."/>
            <person name="Ravi A."/>
            <person name="Getino M."/>
            <person name="Pursley I."/>
            <person name="Horton D.L."/>
            <person name="Alikhan N.F."/>
            <person name="Baker D."/>
            <person name="Gharbi K."/>
            <person name="Hall N."/>
            <person name="Watson M."/>
            <person name="Adriaenssens E.M."/>
            <person name="Foster-Nyarko E."/>
            <person name="Jarju S."/>
            <person name="Secka A."/>
            <person name="Antonio M."/>
            <person name="Oren A."/>
            <person name="Chaudhuri R.R."/>
            <person name="La Ragione R."/>
            <person name="Hildebrand F."/>
            <person name="Pallen M.J."/>
        </authorList>
    </citation>
    <scope>NUCLEOTIDE SEQUENCE</scope>
    <source>
        <strain evidence="5">ChiHile30-977</strain>
    </source>
</reference>
<evidence type="ECO:0000256" key="3">
    <source>
        <dbReference type="SAM" id="Coils"/>
    </source>
</evidence>
<dbReference type="SMART" id="SM00382">
    <property type="entry name" value="AAA"/>
    <property type="match status" value="1"/>
</dbReference>
<dbReference type="EMBL" id="DVFI01000142">
    <property type="protein sequence ID" value="HIQ63945.1"/>
    <property type="molecule type" value="Genomic_DNA"/>
</dbReference>
<dbReference type="Pfam" id="PF12848">
    <property type="entry name" value="ABC_tran_Xtn"/>
    <property type="match status" value="1"/>
</dbReference>
<evidence type="ECO:0000256" key="2">
    <source>
        <dbReference type="ARBA" id="ARBA00022840"/>
    </source>
</evidence>
<dbReference type="PANTHER" id="PTHR42855">
    <property type="entry name" value="ABC TRANSPORTER ATP-BINDING SUBUNIT"/>
    <property type="match status" value="1"/>
</dbReference>
<dbReference type="InterPro" id="IPR027417">
    <property type="entry name" value="P-loop_NTPase"/>
</dbReference>
<feature type="coiled-coil region" evidence="3">
    <location>
        <begin position="84"/>
        <end position="111"/>
    </location>
</feature>
<dbReference type="FunFam" id="3.40.50.300:FF:000011">
    <property type="entry name" value="Putative ABC transporter ATP-binding component"/>
    <property type="match status" value="1"/>
</dbReference>
<dbReference type="GO" id="GO:0005524">
    <property type="term" value="F:ATP binding"/>
    <property type="evidence" value="ECO:0007669"/>
    <property type="project" value="UniProtKB-KW"/>
</dbReference>
<dbReference type="Proteomes" id="UP000886819">
    <property type="component" value="Unassembled WGS sequence"/>
</dbReference>
<dbReference type="PROSITE" id="PS00211">
    <property type="entry name" value="ABC_TRANSPORTER_1"/>
    <property type="match status" value="1"/>
</dbReference>
<dbReference type="PANTHER" id="PTHR42855:SF2">
    <property type="entry name" value="DRUG RESISTANCE ABC TRANSPORTER,ATP-BINDING PROTEIN"/>
    <property type="match status" value="1"/>
</dbReference>
<evidence type="ECO:0000256" key="1">
    <source>
        <dbReference type="ARBA" id="ARBA00022741"/>
    </source>
</evidence>
<dbReference type="CDD" id="cd03221">
    <property type="entry name" value="ABCF_EF-3"/>
    <property type="match status" value="1"/>
</dbReference>
<sequence length="317" mass="35961">MSVQNVQKAFGVSEVLCGASLVLQDGRRMGLVGVNGSGKSTLLKIIAGLESTDGGSVTMARGTRLGYLAQQDMAMGGKTVWETLEDVFADIHEMEARLRALEEEMAERHGDEAAFARLSQRYASLTDAFEKAEGYAWRSAIQGVLSGLGFTRAQWDQPADVLSGGERTRLCLARLLLQKPDVLLLDEPTNHLDLEALGWLEGYLQGYRGAVLIVSHDRYFLDAVCTDVAELLFGQIEQYEGNYTRYLRLRAERFETRQRAYEQQRREIARQQAIIDRLKSYNREKSLKRARSREKVLEKMELLERPQEERQVRFAFT</sequence>
<dbReference type="PROSITE" id="PS50893">
    <property type="entry name" value="ABC_TRANSPORTER_2"/>
    <property type="match status" value="1"/>
</dbReference>
<organism evidence="5 6">
    <name type="scientific">Candidatus Avichristensenella intestinipullorum</name>
    <dbReference type="NCBI Taxonomy" id="2840693"/>
    <lineage>
        <taxon>Bacteria</taxon>
        <taxon>Bacillati</taxon>
        <taxon>Bacillota</taxon>
        <taxon>Clostridia</taxon>
        <taxon>Candidatus Avichristensenella</taxon>
    </lineage>
</organism>
<evidence type="ECO:0000259" key="4">
    <source>
        <dbReference type="PROSITE" id="PS50893"/>
    </source>
</evidence>
<dbReference type="Gene3D" id="3.40.50.300">
    <property type="entry name" value="P-loop containing nucleotide triphosphate hydrolases"/>
    <property type="match status" value="1"/>
</dbReference>
<proteinExistence type="predicted"/>
<reference evidence="5" key="1">
    <citation type="submission" date="2020-10" db="EMBL/GenBank/DDBJ databases">
        <authorList>
            <person name="Gilroy R."/>
        </authorList>
    </citation>
    <scope>NUCLEOTIDE SEQUENCE</scope>
    <source>
        <strain evidence="5">ChiHile30-977</strain>
    </source>
</reference>
<evidence type="ECO:0000313" key="6">
    <source>
        <dbReference type="Proteomes" id="UP000886819"/>
    </source>
</evidence>
<dbReference type="InterPro" id="IPR003439">
    <property type="entry name" value="ABC_transporter-like_ATP-bd"/>
</dbReference>
<accession>A0A9D0YZY3</accession>
<keyword evidence="1" id="KW-0547">Nucleotide-binding</keyword>
<keyword evidence="2 5" id="KW-0067">ATP-binding</keyword>
<comment type="caution">
    <text evidence="5">The sequence shown here is derived from an EMBL/GenBank/DDBJ whole genome shotgun (WGS) entry which is preliminary data.</text>
</comment>
<keyword evidence="3" id="KW-0175">Coiled coil</keyword>
<dbReference type="GO" id="GO:0016887">
    <property type="term" value="F:ATP hydrolysis activity"/>
    <property type="evidence" value="ECO:0007669"/>
    <property type="project" value="InterPro"/>
</dbReference>
<dbReference type="AlphaFoldDB" id="A0A9D0YZY3"/>
<dbReference type="Pfam" id="PF00005">
    <property type="entry name" value="ABC_tran"/>
    <property type="match status" value="1"/>
</dbReference>
<dbReference type="SUPFAM" id="SSF52540">
    <property type="entry name" value="P-loop containing nucleoside triphosphate hydrolases"/>
    <property type="match status" value="1"/>
</dbReference>
<dbReference type="InterPro" id="IPR017871">
    <property type="entry name" value="ABC_transporter-like_CS"/>
</dbReference>
<protein>
    <submittedName>
        <fullName evidence="5">ABC-F family ATP-binding cassette domain-containing protein</fullName>
    </submittedName>
</protein>
<dbReference type="InterPro" id="IPR003593">
    <property type="entry name" value="AAA+_ATPase"/>
</dbReference>
<dbReference type="InterPro" id="IPR032781">
    <property type="entry name" value="ABC_tran_Xtn"/>
</dbReference>
<name>A0A9D0YZY3_9FIRM</name>